<dbReference type="GO" id="GO:0003849">
    <property type="term" value="F:3-deoxy-7-phosphoheptulonate synthase activity"/>
    <property type="evidence" value="ECO:0007669"/>
    <property type="project" value="UniProtKB-EC"/>
</dbReference>
<keyword evidence="4 8" id="KW-0028">Amino-acid biosynthesis</keyword>
<proteinExistence type="inferred from homology"/>
<protein>
    <recommendedName>
        <fullName evidence="8">Phospho-2-dehydro-3-deoxyheptonate aldolase</fullName>
        <ecNumber evidence="8">2.5.1.54</ecNumber>
    </recommendedName>
</protein>
<evidence type="ECO:0000256" key="6">
    <source>
        <dbReference type="ARBA" id="ARBA00023141"/>
    </source>
</evidence>
<dbReference type="PANTHER" id="PTHR21225">
    <property type="entry name" value="PHOSPHO-2-DEHYDRO-3-DEOXYHEPTONATE ALDOLASE DAHP SYNTHETASE"/>
    <property type="match status" value="1"/>
</dbReference>
<feature type="domain" description="DAHP synthetase I/KDSA" evidence="10">
    <location>
        <begin position="87"/>
        <end position="380"/>
    </location>
</feature>
<dbReference type="GO" id="GO:0005737">
    <property type="term" value="C:cytoplasm"/>
    <property type="evidence" value="ECO:0007669"/>
    <property type="project" value="TreeGrafter"/>
</dbReference>
<evidence type="ECO:0000313" key="11">
    <source>
        <dbReference type="EMBL" id="GBC61437.1"/>
    </source>
</evidence>
<dbReference type="GO" id="GO:0042802">
    <property type="term" value="F:identical protein binding"/>
    <property type="evidence" value="ECO:0007669"/>
    <property type="project" value="UniProtKB-ARBA"/>
</dbReference>
<evidence type="ECO:0000256" key="1">
    <source>
        <dbReference type="ARBA" id="ARBA00003726"/>
    </source>
</evidence>
<dbReference type="NCBIfam" id="TIGR00034">
    <property type="entry name" value="aroFGH"/>
    <property type="match status" value="1"/>
</dbReference>
<dbReference type="Gene3D" id="3.20.20.70">
    <property type="entry name" value="Aldolase class I"/>
    <property type="match status" value="1"/>
</dbReference>
<dbReference type="GO" id="GO:0009423">
    <property type="term" value="P:chorismate biosynthetic process"/>
    <property type="evidence" value="ECO:0007669"/>
    <property type="project" value="UniProtKB-UniPathway"/>
</dbReference>
<comment type="similarity">
    <text evidence="3 8">Belongs to the class-I DAHP synthase family.</text>
</comment>
<dbReference type="PANTHER" id="PTHR21225:SF10">
    <property type="entry name" value="PHOSPHO-2-DEHYDRO-3-DEOXYHEPTONATE ALDOLASE, TYR-SENSITIVE"/>
    <property type="match status" value="1"/>
</dbReference>
<evidence type="ECO:0000256" key="7">
    <source>
        <dbReference type="ARBA" id="ARBA00047508"/>
    </source>
</evidence>
<comment type="catalytic activity">
    <reaction evidence="7 8">
        <text>D-erythrose 4-phosphate + phosphoenolpyruvate + H2O = 7-phospho-2-dehydro-3-deoxy-D-arabino-heptonate + phosphate</text>
        <dbReference type="Rhea" id="RHEA:14717"/>
        <dbReference type="ChEBI" id="CHEBI:15377"/>
        <dbReference type="ChEBI" id="CHEBI:16897"/>
        <dbReference type="ChEBI" id="CHEBI:43474"/>
        <dbReference type="ChEBI" id="CHEBI:58394"/>
        <dbReference type="ChEBI" id="CHEBI:58702"/>
        <dbReference type="EC" id="2.5.1.54"/>
    </reaction>
</comment>
<feature type="compositionally biased region" description="Polar residues" evidence="9">
    <location>
        <begin position="23"/>
        <end position="44"/>
    </location>
</feature>
<dbReference type="GO" id="GO:0009073">
    <property type="term" value="P:aromatic amino acid family biosynthetic process"/>
    <property type="evidence" value="ECO:0007669"/>
    <property type="project" value="UniProtKB-KW"/>
</dbReference>
<accession>A0A401FWT5</accession>
<feature type="region of interest" description="Disordered" evidence="9">
    <location>
        <begin position="1"/>
        <end position="54"/>
    </location>
</feature>
<gene>
    <name evidence="11" type="ORF">DENIS_2397</name>
</gene>
<dbReference type="PIRSF" id="PIRSF001361">
    <property type="entry name" value="DAHP_synthase"/>
    <property type="match status" value="1"/>
</dbReference>
<dbReference type="EC" id="2.5.1.54" evidence="8"/>
<dbReference type="GO" id="GO:0008652">
    <property type="term" value="P:amino acid biosynthetic process"/>
    <property type="evidence" value="ECO:0007669"/>
    <property type="project" value="UniProtKB-KW"/>
</dbReference>
<name>A0A401FWT5_9BACT</name>
<dbReference type="InterPro" id="IPR013785">
    <property type="entry name" value="Aldolase_TIM"/>
</dbReference>
<dbReference type="InterPro" id="IPR006218">
    <property type="entry name" value="DAHP1/KDSA"/>
</dbReference>
<keyword evidence="12" id="KW-1185">Reference proteome</keyword>
<dbReference type="AlphaFoldDB" id="A0A401FWT5"/>
<evidence type="ECO:0000256" key="3">
    <source>
        <dbReference type="ARBA" id="ARBA00007985"/>
    </source>
</evidence>
<evidence type="ECO:0000256" key="8">
    <source>
        <dbReference type="PIRNR" id="PIRNR001361"/>
    </source>
</evidence>
<dbReference type="Pfam" id="PF00793">
    <property type="entry name" value="DAHP_synth_1"/>
    <property type="match status" value="1"/>
</dbReference>
<evidence type="ECO:0000313" key="12">
    <source>
        <dbReference type="Proteomes" id="UP000288096"/>
    </source>
</evidence>
<evidence type="ECO:0000259" key="10">
    <source>
        <dbReference type="Pfam" id="PF00793"/>
    </source>
</evidence>
<sequence>MNPVNIDAPENDTYINGRRTPDPASSSINTEQVRPPMSESSFTNMLPPDSGEHTFTPLIEPAKLKQEMPISGIAEQTVLEGRDEIKNILLKTDPRLLVVVGPCSIHDEKAALAYAEKLRRLKTDVSGTLCIVMRAYFEKPRTNIGWKGLLNDPCLNGSCDMSEGLRRARQLLLDISEMGLPVATEMLDPSTPAYLSDLVSWTAIGARTTESQTHREMASGLPMPVGFKNSTDGSLSAALNAIKAASMPQSFPGVSPYGRTCIVRTAGNPWGHVVLRGGKQPNYHTEDLEVARRELKEKGLADILMIDCSHGNSRKDYRKQANVLKDVLAQRTRGNSAIIGLMLESNLHAGNQPLSGDLSELKYGVSITDACISWDETQDLLLYADRVLRTKG</sequence>
<reference evidence="12" key="2">
    <citation type="submission" date="2019-01" db="EMBL/GenBank/DDBJ databases">
        <title>Genome sequence of Desulfonema ishimotonii strain Tokyo 01.</title>
        <authorList>
            <person name="Fukui M."/>
        </authorList>
    </citation>
    <scope>NUCLEOTIDE SEQUENCE [LARGE SCALE GENOMIC DNA]</scope>
    <source>
        <strain evidence="12">Tokyo 01</strain>
    </source>
</reference>
<comment type="pathway">
    <text evidence="2 8">Metabolic intermediate biosynthesis; chorismate biosynthesis; chorismate from D-erythrose 4-phosphate and phosphoenolpyruvate: step 1/7.</text>
</comment>
<keyword evidence="6 8" id="KW-0057">Aromatic amino acid biosynthesis</keyword>
<dbReference type="UniPathway" id="UPA00053">
    <property type="reaction ID" value="UER00084"/>
</dbReference>
<dbReference type="EMBL" id="BEXT01000001">
    <property type="protein sequence ID" value="GBC61437.1"/>
    <property type="molecule type" value="Genomic_DNA"/>
</dbReference>
<evidence type="ECO:0000256" key="2">
    <source>
        <dbReference type="ARBA" id="ARBA00004688"/>
    </source>
</evidence>
<evidence type="ECO:0000256" key="4">
    <source>
        <dbReference type="ARBA" id="ARBA00022605"/>
    </source>
</evidence>
<dbReference type="InterPro" id="IPR006219">
    <property type="entry name" value="DAHP_synth_1"/>
</dbReference>
<evidence type="ECO:0000256" key="5">
    <source>
        <dbReference type="ARBA" id="ARBA00022679"/>
    </source>
</evidence>
<comment type="caution">
    <text evidence="11">The sequence shown here is derived from an EMBL/GenBank/DDBJ whole genome shotgun (WGS) entry which is preliminary data.</text>
</comment>
<evidence type="ECO:0000256" key="9">
    <source>
        <dbReference type="SAM" id="MobiDB-lite"/>
    </source>
</evidence>
<organism evidence="11 12">
    <name type="scientific">Desulfonema ishimotonii</name>
    <dbReference type="NCBI Taxonomy" id="45657"/>
    <lineage>
        <taxon>Bacteria</taxon>
        <taxon>Pseudomonadati</taxon>
        <taxon>Thermodesulfobacteriota</taxon>
        <taxon>Desulfobacteria</taxon>
        <taxon>Desulfobacterales</taxon>
        <taxon>Desulfococcaceae</taxon>
        <taxon>Desulfonema</taxon>
    </lineage>
</organism>
<comment type="function">
    <text evidence="1 8">Stereospecific condensation of phosphoenolpyruvate (PEP) and D-erythrose-4-phosphate (E4P) giving rise to 3-deoxy-D-arabino-heptulosonate-7-phosphate (DAHP).</text>
</comment>
<dbReference type="NCBIfam" id="NF009395">
    <property type="entry name" value="PRK12755.1"/>
    <property type="match status" value="1"/>
</dbReference>
<reference evidence="12" key="1">
    <citation type="submission" date="2017-11" db="EMBL/GenBank/DDBJ databases">
        <authorList>
            <person name="Watanabe M."/>
            <person name="Kojima H."/>
        </authorList>
    </citation>
    <scope>NUCLEOTIDE SEQUENCE [LARGE SCALE GENOMIC DNA]</scope>
    <source>
        <strain evidence="12">Tokyo 01</strain>
    </source>
</reference>
<dbReference type="Proteomes" id="UP000288096">
    <property type="component" value="Unassembled WGS sequence"/>
</dbReference>
<dbReference type="FunFam" id="3.20.20.70:FF:000005">
    <property type="entry name" value="Phospho-2-dehydro-3-deoxyheptonate aldolase"/>
    <property type="match status" value="1"/>
</dbReference>
<keyword evidence="5 8" id="KW-0808">Transferase</keyword>
<dbReference type="SUPFAM" id="SSF51569">
    <property type="entry name" value="Aldolase"/>
    <property type="match status" value="1"/>
</dbReference>